<sequence length="149" mass="16925">MSMYDRRITECQTMCLPRSLGTLVVFGRELEHLYRASGCRYGASACSKFSWLWTQAQTQEKSRKERNVTLSSSKPKPKQRSEELRGREDYDRSCSQVETSWRHTHAKTDAEGDLSLGLRSKIELQEQVRKAGGGPPSSINIIQIRPSSS</sequence>
<evidence type="ECO:0000313" key="2">
    <source>
        <dbReference type="EMBL" id="TFK95881.1"/>
    </source>
</evidence>
<keyword evidence="3" id="KW-1185">Reference proteome</keyword>
<proteinExistence type="predicted"/>
<organism evidence="2 3">
    <name type="scientific">Pterulicium gracile</name>
    <dbReference type="NCBI Taxonomy" id="1884261"/>
    <lineage>
        <taxon>Eukaryota</taxon>
        <taxon>Fungi</taxon>
        <taxon>Dikarya</taxon>
        <taxon>Basidiomycota</taxon>
        <taxon>Agaricomycotina</taxon>
        <taxon>Agaricomycetes</taxon>
        <taxon>Agaricomycetidae</taxon>
        <taxon>Agaricales</taxon>
        <taxon>Pleurotineae</taxon>
        <taxon>Pterulaceae</taxon>
        <taxon>Pterulicium</taxon>
    </lineage>
</organism>
<reference evidence="2 3" key="1">
    <citation type="journal article" date="2019" name="Nat. Ecol. Evol.">
        <title>Megaphylogeny resolves global patterns of mushroom evolution.</title>
        <authorList>
            <person name="Varga T."/>
            <person name="Krizsan K."/>
            <person name="Foldi C."/>
            <person name="Dima B."/>
            <person name="Sanchez-Garcia M."/>
            <person name="Sanchez-Ramirez S."/>
            <person name="Szollosi G.J."/>
            <person name="Szarkandi J.G."/>
            <person name="Papp V."/>
            <person name="Albert L."/>
            <person name="Andreopoulos W."/>
            <person name="Angelini C."/>
            <person name="Antonin V."/>
            <person name="Barry K.W."/>
            <person name="Bougher N.L."/>
            <person name="Buchanan P."/>
            <person name="Buyck B."/>
            <person name="Bense V."/>
            <person name="Catcheside P."/>
            <person name="Chovatia M."/>
            <person name="Cooper J."/>
            <person name="Damon W."/>
            <person name="Desjardin D."/>
            <person name="Finy P."/>
            <person name="Geml J."/>
            <person name="Haridas S."/>
            <person name="Hughes K."/>
            <person name="Justo A."/>
            <person name="Karasinski D."/>
            <person name="Kautmanova I."/>
            <person name="Kiss B."/>
            <person name="Kocsube S."/>
            <person name="Kotiranta H."/>
            <person name="LaButti K.M."/>
            <person name="Lechner B.E."/>
            <person name="Liimatainen K."/>
            <person name="Lipzen A."/>
            <person name="Lukacs Z."/>
            <person name="Mihaltcheva S."/>
            <person name="Morgado L.N."/>
            <person name="Niskanen T."/>
            <person name="Noordeloos M.E."/>
            <person name="Ohm R.A."/>
            <person name="Ortiz-Santana B."/>
            <person name="Ovrebo C."/>
            <person name="Racz N."/>
            <person name="Riley R."/>
            <person name="Savchenko A."/>
            <person name="Shiryaev A."/>
            <person name="Soop K."/>
            <person name="Spirin V."/>
            <person name="Szebenyi C."/>
            <person name="Tomsovsky M."/>
            <person name="Tulloss R.E."/>
            <person name="Uehling J."/>
            <person name="Grigoriev I.V."/>
            <person name="Vagvolgyi C."/>
            <person name="Papp T."/>
            <person name="Martin F.M."/>
            <person name="Miettinen O."/>
            <person name="Hibbett D.S."/>
            <person name="Nagy L.G."/>
        </authorList>
    </citation>
    <scope>NUCLEOTIDE SEQUENCE [LARGE SCALE GENOMIC DNA]</scope>
    <source>
        <strain evidence="2 3">CBS 309.79</strain>
    </source>
</reference>
<dbReference type="AlphaFoldDB" id="A0A5C3Q231"/>
<dbReference type="Proteomes" id="UP000305067">
    <property type="component" value="Unassembled WGS sequence"/>
</dbReference>
<evidence type="ECO:0000256" key="1">
    <source>
        <dbReference type="SAM" id="MobiDB-lite"/>
    </source>
</evidence>
<gene>
    <name evidence="2" type="ORF">BDV98DRAFT_638951</name>
</gene>
<feature type="region of interest" description="Disordered" evidence="1">
    <location>
        <begin position="127"/>
        <end position="149"/>
    </location>
</feature>
<evidence type="ECO:0000313" key="3">
    <source>
        <dbReference type="Proteomes" id="UP000305067"/>
    </source>
</evidence>
<accession>A0A5C3Q231</accession>
<feature type="region of interest" description="Disordered" evidence="1">
    <location>
        <begin position="60"/>
        <end position="112"/>
    </location>
</feature>
<protein>
    <submittedName>
        <fullName evidence="2">Uncharacterized protein</fullName>
    </submittedName>
</protein>
<name>A0A5C3Q231_9AGAR</name>
<feature type="compositionally biased region" description="Polar residues" evidence="1">
    <location>
        <begin position="137"/>
        <end position="149"/>
    </location>
</feature>
<feature type="compositionally biased region" description="Basic and acidic residues" evidence="1">
    <location>
        <begin position="79"/>
        <end position="92"/>
    </location>
</feature>
<dbReference type="EMBL" id="ML178872">
    <property type="protein sequence ID" value="TFK95881.1"/>
    <property type="molecule type" value="Genomic_DNA"/>
</dbReference>